<evidence type="ECO:0000256" key="7">
    <source>
        <dbReference type="SAM" id="MobiDB-lite"/>
    </source>
</evidence>
<feature type="compositionally biased region" description="Basic and acidic residues" evidence="7">
    <location>
        <begin position="268"/>
        <end position="279"/>
    </location>
</feature>
<evidence type="ECO:0000313" key="9">
    <source>
        <dbReference type="EMBL" id="KAL1137636.1"/>
    </source>
</evidence>
<sequence>MQDLKTLMPHSKNENKMERRENLTVINELCEMKSCTKAVFFESRKKKDLYLWVSNVPLGPSAKFLVESVFTMGELKLTGNCLKGSRPLLSFDENFNTRPHYALLKELFVQIFGVPNHHPKSQPFIDKVITFTVMDNRIWYRNYQILKEDGALAEIGPRFVLNPIKIFSGSFGGSTIWENPHYVTPSVYRRQIAVIASRKYLNRQDQKISYVKKAPKTSYLSRPEDAVFEGEAFETAAKIVGGEVPQHFKRPGFKAVSMKHRKKRKGKKSTEKALEGSKA</sequence>
<evidence type="ECO:0000256" key="1">
    <source>
        <dbReference type="ARBA" id="ARBA00003439"/>
    </source>
</evidence>
<keyword evidence="5" id="KW-0690">Ribosome biogenesis</keyword>
<keyword evidence="6" id="KW-0539">Nucleus</keyword>
<evidence type="ECO:0000313" key="10">
    <source>
        <dbReference type="Proteomes" id="UP001558652"/>
    </source>
</evidence>
<proteinExistence type="inferred from homology"/>
<dbReference type="SUPFAM" id="SSF52954">
    <property type="entry name" value="Class II aaRS ABD-related"/>
    <property type="match status" value="1"/>
</dbReference>
<comment type="function">
    <text evidence="1">Required for biogenesis of the 60S ribosomal subunit.</text>
</comment>
<feature type="region of interest" description="Disordered" evidence="7">
    <location>
        <begin position="254"/>
        <end position="279"/>
    </location>
</feature>
<evidence type="ECO:0000256" key="3">
    <source>
        <dbReference type="ARBA" id="ARBA00006369"/>
    </source>
</evidence>
<gene>
    <name evidence="9" type="ORF">AAG570_009332</name>
</gene>
<dbReference type="Pfam" id="PF04427">
    <property type="entry name" value="Brix"/>
    <property type="match status" value="1"/>
</dbReference>
<evidence type="ECO:0000259" key="8">
    <source>
        <dbReference type="PROSITE" id="PS50833"/>
    </source>
</evidence>
<comment type="subcellular location">
    <subcellularLocation>
        <location evidence="2">Nucleus</location>
        <location evidence="2">Nucleolus</location>
    </subcellularLocation>
</comment>
<feature type="domain" description="Brix" evidence="8">
    <location>
        <begin position="1"/>
        <end position="172"/>
    </location>
</feature>
<dbReference type="AlphaFoldDB" id="A0ABD0YNT6"/>
<dbReference type="Proteomes" id="UP001558652">
    <property type="component" value="Unassembled WGS sequence"/>
</dbReference>
<dbReference type="InterPro" id="IPR026532">
    <property type="entry name" value="BRX1"/>
</dbReference>
<dbReference type="InterPro" id="IPR007109">
    <property type="entry name" value="Brix"/>
</dbReference>
<protein>
    <recommendedName>
        <fullName evidence="4">Ribosome biogenesis protein BRX1 homolog</fullName>
    </recommendedName>
</protein>
<evidence type="ECO:0000256" key="6">
    <source>
        <dbReference type="ARBA" id="ARBA00023242"/>
    </source>
</evidence>
<reference evidence="9 10" key="1">
    <citation type="submission" date="2024-07" db="EMBL/GenBank/DDBJ databases">
        <title>Chromosome-level genome assembly of the water stick insect Ranatra chinensis (Heteroptera: Nepidae).</title>
        <authorList>
            <person name="Liu X."/>
        </authorList>
    </citation>
    <scope>NUCLEOTIDE SEQUENCE [LARGE SCALE GENOMIC DNA]</scope>
    <source>
        <strain evidence="9">Cailab_2021Rc</strain>
        <tissue evidence="9">Muscle</tissue>
    </source>
</reference>
<feature type="compositionally biased region" description="Basic residues" evidence="7">
    <location>
        <begin position="254"/>
        <end position="267"/>
    </location>
</feature>
<organism evidence="9 10">
    <name type="scientific">Ranatra chinensis</name>
    <dbReference type="NCBI Taxonomy" id="642074"/>
    <lineage>
        <taxon>Eukaryota</taxon>
        <taxon>Metazoa</taxon>
        <taxon>Ecdysozoa</taxon>
        <taxon>Arthropoda</taxon>
        <taxon>Hexapoda</taxon>
        <taxon>Insecta</taxon>
        <taxon>Pterygota</taxon>
        <taxon>Neoptera</taxon>
        <taxon>Paraneoptera</taxon>
        <taxon>Hemiptera</taxon>
        <taxon>Heteroptera</taxon>
        <taxon>Panheteroptera</taxon>
        <taxon>Nepomorpha</taxon>
        <taxon>Nepidae</taxon>
        <taxon>Ranatrinae</taxon>
        <taxon>Ranatra</taxon>
    </lineage>
</organism>
<evidence type="ECO:0000256" key="2">
    <source>
        <dbReference type="ARBA" id="ARBA00004604"/>
    </source>
</evidence>
<evidence type="ECO:0000256" key="4">
    <source>
        <dbReference type="ARBA" id="ARBA00020522"/>
    </source>
</evidence>
<comment type="similarity">
    <text evidence="3">Belongs to the BRX1 family.</text>
</comment>
<evidence type="ECO:0000256" key="5">
    <source>
        <dbReference type="ARBA" id="ARBA00022517"/>
    </source>
</evidence>
<dbReference type="PANTHER" id="PTHR13634">
    <property type="entry name" value="RIBOSOME BIOGENESIS PROTEIN BRIX"/>
    <property type="match status" value="1"/>
</dbReference>
<dbReference type="EMBL" id="JBFDAA010000004">
    <property type="protein sequence ID" value="KAL1137636.1"/>
    <property type="molecule type" value="Genomic_DNA"/>
</dbReference>
<dbReference type="GO" id="GO:0005730">
    <property type="term" value="C:nucleolus"/>
    <property type="evidence" value="ECO:0007669"/>
    <property type="project" value="UniProtKB-SubCell"/>
</dbReference>
<name>A0ABD0YNT6_9HEMI</name>
<dbReference type="GO" id="GO:0042254">
    <property type="term" value="P:ribosome biogenesis"/>
    <property type="evidence" value="ECO:0007669"/>
    <property type="project" value="UniProtKB-KW"/>
</dbReference>
<keyword evidence="10" id="KW-1185">Reference proteome</keyword>
<comment type="caution">
    <text evidence="9">The sequence shown here is derived from an EMBL/GenBank/DDBJ whole genome shotgun (WGS) entry which is preliminary data.</text>
</comment>
<dbReference type="PANTHER" id="PTHR13634:SF0">
    <property type="entry name" value="RIBOSOME BIOGENESIS PROTEIN BRX1 HOMOLOG"/>
    <property type="match status" value="1"/>
</dbReference>
<dbReference type="PROSITE" id="PS50833">
    <property type="entry name" value="BRIX"/>
    <property type="match status" value="1"/>
</dbReference>
<accession>A0ABD0YNT6</accession>
<dbReference type="SMART" id="SM00879">
    <property type="entry name" value="Brix"/>
    <property type="match status" value="1"/>
</dbReference>